<organism evidence="1 2">
    <name type="scientific">Sphingomonas hankyongi</name>
    <dbReference type="NCBI Taxonomy" id="2908209"/>
    <lineage>
        <taxon>Bacteria</taxon>
        <taxon>Pseudomonadati</taxon>
        <taxon>Pseudomonadota</taxon>
        <taxon>Alphaproteobacteria</taxon>
        <taxon>Sphingomonadales</taxon>
        <taxon>Sphingomonadaceae</taxon>
        <taxon>Sphingomonas</taxon>
    </lineage>
</organism>
<evidence type="ECO:0000313" key="2">
    <source>
        <dbReference type="Proteomes" id="UP001165342"/>
    </source>
</evidence>
<dbReference type="Pfam" id="PF12643">
    <property type="entry name" value="MazG-like"/>
    <property type="match status" value="1"/>
</dbReference>
<dbReference type="RefSeq" id="WP_249830669.1">
    <property type="nucleotide sequence ID" value="NZ_JAMGBE010000001.1"/>
</dbReference>
<gene>
    <name evidence="1" type="ORF">LZ538_03845</name>
</gene>
<dbReference type="SUPFAM" id="SSF101386">
    <property type="entry name" value="all-alpha NTP pyrophosphatases"/>
    <property type="match status" value="1"/>
</dbReference>
<dbReference type="EMBL" id="JAMGBE010000001">
    <property type="protein sequence ID" value="MCL6729188.1"/>
    <property type="molecule type" value="Genomic_DNA"/>
</dbReference>
<dbReference type="PANTHER" id="PTHR46523:SF1">
    <property type="entry name" value="DCTP PYROPHOSPHATASE 1"/>
    <property type="match status" value="1"/>
</dbReference>
<protein>
    <submittedName>
        <fullName evidence="1">Nucleotide pyrophosphohydrolase</fullName>
    </submittedName>
</protein>
<keyword evidence="2" id="KW-1185">Reference proteome</keyword>
<accession>A0ABT0S000</accession>
<dbReference type="PANTHER" id="PTHR46523">
    <property type="entry name" value="DCTP PYROPHOSPHATASE 1"/>
    <property type="match status" value="1"/>
</dbReference>
<dbReference type="InterPro" id="IPR052555">
    <property type="entry name" value="dCTP_Pyrophosphatase"/>
</dbReference>
<reference evidence="1" key="1">
    <citation type="submission" date="2022-05" db="EMBL/GenBank/DDBJ databases">
        <authorList>
            <person name="Jo J.-H."/>
            <person name="Im W.-T."/>
        </authorList>
    </citation>
    <scope>NUCLEOTIDE SEQUENCE</scope>
    <source>
        <strain evidence="1">SE220</strain>
    </source>
</reference>
<dbReference type="InterPro" id="IPR025984">
    <property type="entry name" value="DCTPP"/>
</dbReference>
<sequence>MDDLLERLHSFRDRRDWAQFHTPKDLAISVIVEAGELLEVFQWQPADAPIDPSNVRKIADEAADVLIYLLLLADRVGFDLLSAASNKVDENELRFPETQTFGVAKPPKAT</sequence>
<comment type="caution">
    <text evidence="1">The sequence shown here is derived from an EMBL/GenBank/DDBJ whole genome shotgun (WGS) entry which is preliminary data.</text>
</comment>
<name>A0ABT0S000_9SPHN</name>
<evidence type="ECO:0000313" key="1">
    <source>
        <dbReference type="EMBL" id="MCL6729188.1"/>
    </source>
</evidence>
<dbReference type="Gene3D" id="1.10.287.1080">
    <property type="entry name" value="MazG-like"/>
    <property type="match status" value="1"/>
</dbReference>
<dbReference type="PIRSF" id="PIRSF029826">
    <property type="entry name" value="UCP029826_pph"/>
    <property type="match status" value="1"/>
</dbReference>
<proteinExistence type="predicted"/>
<dbReference type="CDD" id="cd11537">
    <property type="entry name" value="NTP-PPase_RS21-C6_like"/>
    <property type="match status" value="1"/>
</dbReference>
<dbReference type="Proteomes" id="UP001165342">
    <property type="component" value="Unassembled WGS sequence"/>
</dbReference>